<evidence type="ECO:0000313" key="2">
    <source>
        <dbReference type="Proteomes" id="UP000246894"/>
    </source>
</evidence>
<keyword evidence="2" id="KW-1185">Reference proteome</keyword>
<evidence type="ECO:0000313" key="1">
    <source>
        <dbReference type="EMBL" id="AWR22331.1"/>
    </source>
</evidence>
<dbReference type="Proteomes" id="UP000246894">
    <property type="component" value="Chromosome"/>
</dbReference>
<accession>A0A2Z3S0I5</accession>
<name>A0A2Z3S0I5_9MICO</name>
<sequence>MSTSRRYDIRNVGKCQHSPVFPHWCKTVIALLCFPPYVESCIRSRGVNRALTTSRATKPSRRVGCPPRARNKLPMKLLDENLHAPMSVLVSGKTCHHHECRVALMMMALRLNSRSSGESPALTQLCRTG</sequence>
<proteinExistence type="predicted"/>
<dbReference type="AlphaFoldDB" id="A0A2Z3S0I5"/>
<protein>
    <submittedName>
        <fullName evidence="1">Uncharacterized protein</fullName>
    </submittedName>
</protein>
<organism evidence="1 2">
    <name type="scientific">Aurantimicrobium photophilum</name>
    <dbReference type="NCBI Taxonomy" id="1987356"/>
    <lineage>
        <taxon>Bacteria</taxon>
        <taxon>Bacillati</taxon>
        <taxon>Actinomycetota</taxon>
        <taxon>Actinomycetes</taxon>
        <taxon>Micrococcales</taxon>
        <taxon>Microbacteriaceae</taxon>
        <taxon>Aurantimicrobium</taxon>
    </lineage>
</organism>
<gene>
    <name evidence="1" type="ORF">AURMO_01749</name>
</gene>
<reference evidence="1 2" key="1">
    <citation type="submission" date="2017-10" db="EMBL/GenBank/DDBJ databases">
        <title>Genome of an Actinobacterium that displays light-enhanced growth.</title>
        <authorList>
            <person name="Maresca J.A."/>
            <person name="Hempel P."/>
            <person name="Shevchenko O."/>
            <person name="Miller K.J."/>
            <person name="Hahn M.W."/>
        </authorList>
    </citation>
    <scope>NUCLEOTIDE SEQUENCE [LARGE SCALE GENOMIC DNA]</scope>
    <source>
        <strain evidence="1 2">MWH-Mo1</strain>
    </source>
</reference>
<dbReference type="EMBL" id="CP023994">
    <property type="protein sequence ID" value="AWR22331.1"/>
    <property type="molecule type" value="Genomic_DNA"/>
</dbReference>
<dbReference type="KEGG" id="aum:AURMO_01749"/>